<protein>
    <submittedName>
        <fullName evidence="1">Ring-oxidation complex protein 1 in the phenylacetic acid catabolism pathway</fullName>
    </submittedName>
</protein>
<dbReference type="PANTHER" id="PTHR30458">
    <property type="entry name" value="PHENYLACETIC ACID DEGRADATION PROTEIN PAA"/>
    <property type="match status" value="1"/>
</dbReference>
<proteinExistence type="predicted"/>
<dbReference type="InterPro" id="IPR052703">
    <property type="entry name" value="Aromatic_CoA_ox/epox"/>
</dbReference>
<dbReference type="Gene3D" id="1.20.1260.10">
    <property type="match status" value="1"/>
</dbReference>
<dbReference type="SUPFAM" id="SSF47240">
    <property type="entry name" value="Ferritin-like"/>
    <property type="match status" value="1"/>
</dbReference>
<dbReference type="InterPro" id="IPR007814">
    <property type="entry name" value="PaaA_PaaC"/>
</dbReference>
<reference evidence="1 2" key="1">
    <citation type="journal article" date="2020" name="Genome Biol. Evol.">
        <title>Rhizobium dioscoreae sp. nov., a plant growth-promoting bacterium isolated from yam (Dioscorea species).</title>
        <authorList>
            <person name="Ouyabe M."/>
            <person name="Tanaka N."/>
            <person name="Shiwa Y."/>
            <person name="Fujita N."/>
            <person name="Kikuno H."/>
            <person name="Babil P."/>
            <person name="Shiwachi H."/>
        </authorList>
    </citation>
    <scope>NUCLEOTIDE SEQUENCE [LARGE SCALE GENOMIC DNA]</scope>
    <source>
        <strain evidence="1 2">S-93</strain>
    </source>
</reference>
<dbReference type="PANTHER" id="PTHR30458:SF0">
    <property type="entry name" value="1,2-PHENYLACETYL-COA EPOXIDASE, SUBUNIT C"/>
    <property type="match status" value="1"/>
</dbReference>
<gene>
    <name evidence="1" type="ORF">RsS93_17420</name>
</gene>
<dbReference type="InterPro" id="IPR009078">
    <property type="entry name" value="Ferritin-like_SF"/>
</dbReference>
<keyword evidence="2" id="KW-1185">Reference proteome</keyword>
<dbReference type="EMBL" id="BLAJ01000002">
    <property type="protein sequence ID" value="GES49128.1"/>
    <property type="molecule type" value="Genomic_DNA"/>
</dbReference>
<dbReference type="Pfam" id="PF05138">
    <property type="entry name" value="PaaA_PaaC"/>
    <property type="match status" value="1"/>
</dbReference>
<evidence type="ECO:0000313" key="1">
    <source>
        <dbReference type="EMBL" id="GES49128.1"/>
    </source>
</evidence>
<accession>A0ABQ0Z0T4</accession>
<dbReference type="InterPro" id="IPR012347">
    <property type="entry name" value="Ferritin-like"/>
</dbReference>
<dbReference type="Proteomes" id="UP000390335">
    <property type="component" value="Unassembled WGS sequence"/>
</dbReference>
<evidence type="ECO:0000313" key="2">
    <source>
        <dbReference type="Proteomes" id="UP000390335"/>
    </source>
</evidence>
<sequence>MSETMPIEQYLQEGGMLSSPDNAPPRYRGELLRLMASFVDSELAGSAGFADIINDAPGIQERISAARIVLEKTDHAGQVLKIMETFGVDGERYAVQHPWAARLARDADIGAVRHGGDMRLAVFHYPLEGWVDAVVMNVLMGAASVVQLKELARVSYQPLAETFRAILPREKRHAELGAAGLARIVADDEGRAKARPSMAYWYPRVAASFGHAGSTRFETLSRFGLRHQPNETLLAEWRADVDAQLSASDWLSHARKANGDLPFRIAGKDEGRKNG</sequence>
<comment type="caution">
    <text evidence="1">The sequence shown here is derived from an EMBL/GenBank/DDBJ whole genome shotgun (WGS) entry which is preliminary data.</text>
</comment>
<name>A0ABQ0Z0T4_9HYPH</name>
<dbReference type="RefSeq" id="WP_233789820.1">
    <property type="nucleotide sequence ID" value="NZ_BLAJ01000002.1"/>
</dbReference>
<organism evidence="1 2">
    <name type="scientific">Rhizobium dioscoreae</name>
    <dbReference type="NCBI Taxonomy" id="2653122"/>
    <lineage>
        <taxon>Bacteria</taxon>
        <taxon>Pseudomonadati</taxon>
        <taxon>Pseudomonadota</taxon>
        <taxon>Alphaproteobacteria</taxon>
        <taxon>Hyphomicrobiales</taxon>
        <taxon>Rhizobiaceae</taxon>
        <taxon>Rhizobium/Agrobacterium group</taxon>
        <taxon>Rhizobium</taxon>
    </lineage>
</organism>